<evidence type="ECO:0000256" key="3">
    <source>
        <dbReference type="ARBA" id="ARBA00023163"/>
    </source>
</evidence>
<dbReference type="PROSITE" id="PS00041">
    <property type="entry name" value="HTH_ARAC_FAMILY_1"/>
    <property type="match status" value="1"/>
</dbReference>
<keyword evidence="3" id="KW-0804">Transcription</keyword>
<keyword evidence="2" id="KW-0238">DNA-binding</keyword>
<gene>
    <name evidence="5" type="ORF">EOD40_11790</name>
</gene>
<dbReference type="InterPro" id="IPR003313">
    <property type="entry name" value="AraC-bd"/>
</dbReference>
<dbReference type="InterPro" id="IPR037923">
    <property type="entry name" value="HTH-like"/>
</dbReference>
<dbReference type="SUPFAM" id="SSF46689">
    <property type="entry name" value="Homeodomain-like"/>
    <property type="match status" value="2"/>
</dbReference>
<dbReference type="SMART" id="SM00342">
    <property type="entry name" value="HTH_ARAC"/>
    <property type="match status" value="1"/>
</dbReference>
<dbReference type="InterPro" id="IPR009057">
    <property type="entry name" value="Homeodomain-like_sf"/>
</dbReference>
<dbReference type="OrthoDB" id="9813413at2"/>
<dbReference type="EMBL" id="SACJ01000007">
    <property type="protein sequence ID" value="RVT74852.1"/>
    <property type="molecule type" value="Genomic_DNA"/>
</dbReference>
<dbReference type="PROSITE" id="PS01124">
    <property type="entry name" value="HTH_ARAC_FAMILY_2"/>
    <property type="match status" value="1"/>
</dbReference>
<dbReference type="Gene3D" id="1.10.10.60">
    <property type="entry name" value="Homeodomain-like"/>
    <property type="match status" value="2"/>
</dbReference>
<dbReference type="SUPFAM" id="SSF51215">
    <property type="entry name" value="Regulatory protein AraC"/>
    <property type="match status" value="1"/>
</dbReference>
<dbReference type="Pfam" id="PF12833">
    <property type="entry name" value="HTH_18"/>
    <property type="match status" value="1"/>
</dbReference>
<evidence type="ECO:0000313" key="5">
    <source>
        <dbReference type="EMBL" id="RVT74852.1"/>
    </source>
</evidence>
<dbReference type="PANTHER" id="PTHR43280:SF30">
    <property type="entry name" value="MMSAB OPERON REGULATORY PROTEIN"/>
    <property type="match status" value="1"/>
</dbReference>
<dbReference type="RefSeq" id="WP_128195770.1">
    <property type="nucleotide sequence ID" value="NZ_SACJ01000007.1"/>
</dbReference>
<dbReference type="Proteomes" id="UP000285211">
    <property type="component" value="Unassembled WGS sequence"/>
</dbReference>
<dbReference type="GO" id="GO:0003700">
    <property type="term" value="F:DNA-binding transcription factor activity"/>
    <property type="evidence" value="ECO:0007669"/>
    <property type="project" value="InterPro"/>
</dbReference>
<dbReference type="GO" id="GO:0043565">
    <property type="term" value="F:sequence-specific DNA binding"/>
    <property type="evidence" value="ECO:0007669"/>
    <property type="project" value="InterPro"/>
</dbReference>
<dbReference type="InterPro" id="IPR018062">
    <property type="entry name" value="HTH_AraC-typ_CS"/>
</dbReference>
<sequence length="292" mass="34397">MEHIADGFKGERAIVLPYSIRNFQTNNELTKSLYITHIGYYPNAKNHFRKRSKGALEDILIYCEKGKGTITIENEEFKLTENQILIIPANKPHSYESDISDPWSIYWIHFRGTKSAVYSPAAEKIISLNDMRISNRLDLFEEMYQNLEMGFYADNLEYSSICLKHFLSSIKYIDQFIRTKSIDTSDLDTIPMSIIFMRDNLTNKLTLSQIAKHVGYSDSYFRNLFLEKTSFTPIEYLNKLKIQKSCSLLQFSNMKINEIAYYLGYYDPYHFSKSFSKEMEISPREYRKKYKN</sequence>
<keyword evidence="6" id="KW-1185">Reference proteome</keyword>
<organism evidence="5 6">
    <name type="scientific">Flavobacterium sufflavum</name>
    <dbReference type="NCBI Taxonomy" id="1921138"/>
    <lineage>
        <taxon>Bacteria</taxon>
        <taxon>Pseudomonadati</taxon>
        <taxon>Bacteroidota</taxon>
        <taxon>Flavobacteriia</taxon>
        <taxon>Flavobacteriales</taxon>
        <taxon>Flavobacteriaceae</taxon>
        <taxon>Flavobacterium</taxon>
    </lineage>
</organism>
<protein>
    <submittedName>
        <fullName evidence="5">AraC family transcriptional regulator</fullName>
    </submittedName>
</protein>
<dbReference type="InterPro" id="IPR018060">
    <property type="entry name" value="HTH_AraC"/>
</dbReference>
<dbReference type="Gene3D" id="2.60.120.280">
    <property type="entry name" value="Regulatory protein AraC"/>
    <property type="match status" value="1"/>
</dbReference>
<keyword evidence="1" id="KW-0805">Transcription regulation</keyword>
<accession>A0A437KS24</accession>
<dbReference type="Pfam" id="PF02311">
    <property type="entry name" value="AraC_binding"/>
    <property type="match status" value="1"/>
</dbReference>
<comment type="caution">
    <text evidence="5">The sequence shown here is derived from an EMBL/GenBank/DDBJ whole genome shotgun (WGS) entry which is preliminary data.</text>
</comment>
<reference evidence="5 6" key="1">
    <citation type="submission" date="2019-01" db="EMBL/GenBank/DDBJ databases">
        <authorList>
            <person name="Chen W.-M."/>
        </authorList>
    </citation>
    <scope>NUCLEOTIDE SEQUENCE [LARGE SCALE GENOMIC DNA]</scope>
    <source>
        <strain evidence="5 6">BBQ-12</strain>
    </source>
</reference>
<evidence type="ECO:0000259" key="4">
    <source>
        <dbReference type="PROSITE" id="PS01124"/>
    </source>
</evidence>
<evidence type="ECO:0000256" key="1">
    <source>
        <dbReference type="ARBA" id="ARBA00023015"/>
    </source>
</evidence>
<proteinExistence type="predicted"/>
<evidence type="ECO:0000313" key="6">
    <source>
        <dbReference type="Proteomes" id="UP000285211"/>
    </source>
</evidence>
<feature type="domain" description="HTH araC/xylS-type" evidence="4">
    <location>
        <begin position="191"/>
        <end position="289"/>
    </location>
</feature>
<name>A0A437KS24_9FLAO</name>
<dbReference type="CDD" id="cd06986">
    <property type="entry name" value="cupin_MmsR-like_N"/>
    <property type="match status" value="1"/>
</dbReference>
<evidence type="ECO:0000256" key="2">
    <source>
        <dbReference type="ARBA" id="ARBA00023125"/>
    </source>
</evidence>
<dbReference type="AlphaFoldDB" id="A0A437KS24"/>
<dbReference type="PANTHER" id="PTHR43280">
    <property type="entry name" value="ARAC-FAMILY TRANSCRIPTIONAL REGULATOR"/>
    <property type="match status" value="1"/>
</dbReference>